<sequence length="315" mass="34016">MTLWQRRRLERGRLLVSPAMRRWNEELAGPIAKESRKKGLDYAGYKRELKEALAEKQSELHKKYHTHPLPTLIGPLAVHIPLLILFSNTIRRALELPLSPMGSETFLWLSQLGQPDGSGILPVLGGMLAFANAEMASRRVRGMTKAEDGTAPHPPSSSSSRIASSSTPSTSSQEAGRSSPQVRSTTLTAEGTSAPTLQPYGSSSKPSPADHSATPSPSTENRSVSGSSQAPRRRKVDPDLVKKRKLSTSSTMLAGEEKRTVPVEHLTDVSLDEGKPNAVRDSEIRSTFVTAAMRVGAVLFIPIASQTPSVSVPRG</sequence>
<comment type="caution">
    <text evidence="7">The sequence shown here is derived from an EMBL/GenBank/DDBJ whole genome shotgun (WGS) entry which is preliminary data.</text>
</comment>
<evidence type="ECO:0000313" key="8">
    <source>
        <dbReference type="Proteomes" id="UP000289152"/>
    </source>
</evidence>
<dbReference type="GO" id="GO:0033617">
    <property type="term" value="P:mitochondrial respiratory chain complex IV assembly"/>
    <property type="evidence" value="ECO:0007669"/>
    <property type="project" value="TreeGrafter"/>
</dbReference>
<name>A0A4V1M532_TREME</name>
<proteinExistence type="inferred from homology"/>
<dbReference type="OrthoDB" id="2436667at2759"/>
<reference evidence="7 8" key="1">
    <citation type="submission" date="2016-06" db="EMBL/GenBank/DDBJ databases">
        <title>Evolution of pathogenesis and genome organization in the Tremellales.</title>
        <authorList>
            <person name="Cuomo C."/>
            <person name="Litvintseva A."/>
            <person name="Heitman J."/>
            <person name="Chen Y."/>
            <person name="Sun S."/>
            <person name="Springer D."/>
            <person name="Dromer F."/>
            <person name="Young S."/>
            <person name="Zeng Q."/>
            <person name="Chapman S."/>
            <person name="Gujja S."/>
            <person name="Saif S."/>
            <person name="Birren B."/>
        </authorList>
    </citation>
    <scope>NUCLEOTIDE SEQUENCE [LARGE SCALE GENOMIC DNA]</scope>
    <source>
        <strain evidence="7 8">ATCC 28783</strain>
    </source>
</reference>
<evidence type="ECO:0000256" key="3">
    <source>
        <dbReference type="ARBA" id="ARBA00022692"/>
    </source>
</evidence>
<dbReference type="GO" id="GO:0032977">
    <property type="term" value="F:membrane insertase activity"/>
    <property type="evidence" value="ECO:0007669"/>
    <property type="project" value="InterPro"/>
</dbReference>
<feature type="compositionally biased region" description="Polar residues" evidence="6">
    <location>
        <begin position="173"/>
        <end position="206"/>
    </location>
</feature>
<feature type="region of interest" description="Disordered" evidence="6">
    <location>
        <begin position="140"/>
        <end position="260"/>
    </location>
</feature>
<accession>A0A4V1M532</accession>
<evidence type="ECO:0000256" key="1">
    <source>
        <dbReference type="ARBA" id="ARBA00004141"/>
    </source>
</evidence>
<keyword evidence="3" id="KW-0812">Transmembrane</keyword>
<keyword evidence="8" id="KW-1185">Reference proteome</keyword>
<dbReference type="GO" id="GO:0005743">
    <property type="term" value="C:mitochondrial inner membrane"/>
    <property type="evidence" value="ECO:0007669"/>
    <property type="project" value="TreeGrafter"/>
</dbReference>
<evidence type="ECO:0000313" key="7">
    <source>
        <dbReference type="EMBL" id="RXK42457.1"/>
    </source>
</evidence>
<feature type="compositionally biased region" description="Polar residues" evidence="6">
    <location>
        <begin position="213"/>
        <end position="230"/>
    </location>
</feature>
<organism evidence="7 8">
    <name type="scientific">Tremella mesenterica</name>
    <name type="common">Jelly fungus</name>
    <dbReference type="NCBI Taxonomy" id="5217"/>
    <lineage>
        <taxon>Eukaryota</taxon>
        <taxon>Fungi</taxon>
        <taxon>Dikarya</taxon>
        <taxon>Basidiomycota</taxon>
        <taxon>Agaricomycotina</taxon>
        <taxon>Tremellomycetes</taxon>
        <taxon>Tremellales</taxon>
        <taxon>Tremellaceae</taxon>
        <taxon>Tremella</taxon>
    </lineage>
</organism>
<protein>
    <recommendedName>
        <fullName evidence="9">Preprotein translocase subunit YidC</fullName>
    </recommendedName>
</protein>
<gene>
    <name evidence="7" type="ORF">M231_00011</name>
</gene>
<dbReference type="Proteomes" id="UP000289152">
    <property type="component" value="Unassembled WGS sequence"/>
</dbReference>
<dbReference type="InParanoid" id="A0A4V1M532"/>
<evidence type="ECO:0000256" key="4">
    <source>
        <dbReference type="ARBA" id="ARBA00022989"/>
    </source>
</evidence>
<dbReference type="PANTHER" id="PTHR12428">
    <property type="entry name" value="OXA1"/>
    <property type="match status" value="1"/>
</dbReference>
<dbReference type="AlphaFoldDB" id="A0A4V1M532"/>
<evidence type="ECO:0000256" key="5">
    <source>
        <dbReference type="ARBA" id="ARBA00023136"/>
    </source>
</evidence>
<dbReference type="STRING" id="5217.A0A4V1M532"/>
<evidence type="ECO:0000256" key="2">
    <source>
        <dbReference type="ARBA" id="ARBA00009877"/>
    </source>
</evidence>
<keyword evidence="4" id="KW-1133">Transmembrane helix</keyword>
<dbReference type="PANTHER" id="PTHR12428:SF65">
    <property type="entry name" value="CYTOCHROME C OXIDASE ASSEMBLY PROTEIN COX18, MITOCHONDRIAL"/>
    <property type="match status" value="1"/>
</dbReference>
<feature type="compositionally biased region" description="Low complexity" evidence="6">
    <location>
        <begin position="156"/>
        <end position="172"/>
    </location>
</feature>
<evidence type="ECO:0008006" key="9">
    <source>
        <dbReference type="Google" id="ProtNLM"/>
    </source>
</evidence>
<evidence type="ECO:0000256" key="6">
    <source>
        <dbReference type="SAM" id="MobiDB-lite"/>
    </source>
</evidence>
<keyword evidence="5" id="KW-0472">Membrane</keyword>
<comment type="similarity">
    <text evidence="2">Belongs to the OXA1/ALB3/YidC family.</text>
</comment>
<dbReference type="InterPro" id="IPR001708">
    <property type="entry name" value="YidC/ALB3/OXA1/COX18"/>
</dbReference>
<dbReference type="EMBL" id="SDIL01000001">
    <property type="protein sequence ID" value="RXK42457.1"/>
    <property type="molecule type" value="Genomic_DNA"/>
</dbReference>
<dbReference type="VEuPathDB" id="FungiDB:TREMEDRAFT_58928"/>
<dbReference type="GO" id="GO:0032979">
    <property type="term" value="P:protein insertion into mitochondrial inner membrane from matrix"/>
    <property type="evidence" value="ECO:0007669"/>
    <property type="project" value="TreeGrafter"/>
</dbReference>
<comment type="subcellular location">
    <subcellularLocation>
        <location evidence="1">Membrane</location>
        <topology evidence="1">Multi-pass membrane protein</topology>
    </subcellularLocation>
</comment>